<proteinExistence type="predicted"/>
<organism evidence="2 3">
    <name type="scientific">Vitrella brassicaformis (strain CCMP3155)</name>
    <dbReference type="NCBI Taxonomy" id="1169540"/>
    <lineage>
        <taxon>Eukaryota</taxon>
        <taxon>Sar</taxon>
        <taxon>Alveolata</taxon>
        <taxon>Colpodellida</taxon>
        <taxon>Vitrellaceae</taxon>
        <taxon>Vitrella</taxon>
    </lineage>
</organism>
<dbReference type="GO" id="GO:0003824">
    <property type="term" value="F:catalytic activity"/>
    <property type="evidence" value="ECO:0007669"/>
    <property type="project" value="InterPro"/>
</dbReference>
<dbReference type="SUPFAM" id="SSF56219">
    <property type="entry name" value="DNase I-like"/>
    <property type="match status" value="1"/>
</dbReference>
<dbReference type="Pfam" id="PF03372">
    <property type="entry name" value="Exo_endo_phos"/>
    <property type="match status" value="1"/>
</dbReference>
<dbReference type="Proteomes" id="UP000041254">
    <property type="component" value="Unassembled WGS sequence"/>
</dbReference>
<feature type="domain" description="Endonuclease/exonuclease/phosphatase" evidence="1">
    <location>
        <begin position="14"/>
        <end position="239"/>
    </location>
</feature>
<dbReference type="EMBL" id="CDMY01000356">
    <property type="protein sequence ID" value="CEM05232.1"/>
    <property type="molecule type" value="Genomic_DNA"/>
</dbReference>
<keyword evidence="3" id="KW-1185">Reference proteome</keyword>
<evidence type="ECO:0000313" key="3">
    <source>
        <dbReference type="Proteomes" id="UP000041254"/>
    </source>
</evidence>
<accession>A0A0G4F017</accession>
<name>A0A0G4F017_VITBC</name>
<sequence length="249" mass="28061">MQDGPACRSPLTVVTLNVYMDGWRHLCARHTISFIEHSDADIICLQETNEDWERTLNARPAIRQRFPYVSFTHDKWRQGGLAFLSKLPMSAVGVLPRLYTNWYFACRVTVHPPSDAAMPPFQIIQVHLKAPVPSVPILVQQQRGHEIRSHMGAYTPSLPAIVLGDFNCSTGPAMRFMTAEMGFTNCLLDGARQQRRGRTTWKGCCAKTLCCAPQLFDHIFVKGFDVVDCRVLHEGGSDHWPVQARVIIS</sequence>
<dbReference type="AlphaFoldDB" id="A0A0G4F017"/>
<dbReference type="VEuPathDB" id="CryptoDB:Vbra_14184"/>
<evidence type="ECO:0000313" key="2">
    <source>
        <dbReference type="EMBL" id="CEM05232.1"/>
    </source>
</evidence>
<reference evidence="2 3" key="1">
    <citation type="submission" date="2014-11" db="EMBL/GenBank/DDBJ databases">
        <authorList>
            <person name="Zhu J."/>
            <person name="Qi W."/>
            <person name="Song R."/>
        </authorList>
    </citation>
    <scope>NUCLEOTIDE SEQUENCE [LARGE SCALE GENOMIC DNA]</scope>
</reference>
<dbReference type="InParanoid" id="A0A0G4F017"/>
<dbReference type="OrthoDB" id="200415at2759"/>
<dbReference type="InterPro" id="IPR005135">
    <property type="entry name" value="Endo/exonuclease/phosphatase"/>
</dbReference>
<evidence type="ECO:0000259" key="1">
    <source>
        <dbReference type="Pfam" id="PF03372"/>
    </source>
</evidence>
<dbReference type="Gene3D" id="3.60.10.10">
    <property type="entry name" value="Endonuclease/exonuclease/phosphatase"/>
    <property type="match status" value="1"/>
</dbReference>
<dbReference type="InterPro" id="IPR036691">
    <property type="entry name" value="Endo/exonu/phosph_ase_sf"/>
</dbReference>
<protein>
    <recommendedName>
        <fullName evidence="1">Endonuclease/exonuclease/phosphatase domain-containing protein</fullName>
    </recommendedName>
</protein>
<gene>
    <name evidence="2" type="ORF">Vbra_14184</name>
</gene>